<dbReference type="EMBL" id="QGTL01000006">
    <property type="protein sequence ID" value="PWV74346.1"/>
    <property type="molecule type" value="Genomic_DNA"/>
</dbReference>
<dbReference type="RefSeq" id="WP_208644005.1">
    <property type="nucleotide sequence ID" value="NZ_JBFAHU010000001.1"/>
</dbReference>
<keyword evidence="2" id="KW-1185">Reference proteome</keyword>
<evidence type="ECO:0000313" key="1">
    <source>
        <dbReference type="EMBL" id="PWV74346.1"/>
    </source>
</evidence>
<reference evidence="1 2" key="1">
    <citation type="submission" date="2018-05" db="EMBL/GenBank/DDBJ databases">
        <title>Genomic Encyclopedia of Type Strains, Phase IV (KMG-IV): sequencing the most valuable type-strain genomes for metagenomic binning, comparative biology and taxonomic classification.</title>
        <authorList>
            <person name="Goeker M."/>
        </authorList>
    </citation>
    <scope>NUCLEOTIDE SEQUENCE [LARGE SCALE GENOMIC DNA]</scope>
    <source>
        <strain evidence="1 2">DSM 44717</strain>
    </source>
</reference>
<dbReference type="AlphaFoldDB" id="A0A317NG32"/>
<dbReference type="PANTHER" id="PTHR43235:SF1">
    <property type="entry name" value="GLUTAMINE AMIDOTRANSFERASE PB2B2.05-RELATED"/>
    <property type="match status" value="1"/>
</dbReference>
<accession>A0A317NG32</accession>
<sequence length="254" mass="27269">MKPVIAVTGRRIPATSLVGLDSRWAEAQADMFWAEFGAKIAEAGGISVQLPYESAGPEVIARVDALVVTGGQDVDPELWGGPAPEPADIGGQMLTIDRRRDDYEITLVHHALERGIPVLGVCRGHQVLNVALGGTLVPDLPHQGIRHYSLATFPDRRPDREHAVDFAAGTLAAALYGPRTRVNSWHHQAVDRPGDGVVVSGRAPDGVVEAIELPGRPVLGVQWHPEASVELEPCFPWLIEQARVVAANDIVAAR</sequence>
<keyword evidence="1" id="KW-0808">Transferase</keyword>
<protein>
    <submittedName>
        <fullName evidence="1">Putative glutamine amidotransferase</fullName>
    </submittedName>
</protein>
<keyword evidence="1" id="KW-0315">Glutamine amidotransferase</keyword>
<dbReference type="InterPro" id="IPR044668">
    <property type="entry name" value="PuuD-like"/>
</dbReference>
<dbReference type="CDD" id="cd01745">
    <property type="entry name" value="GATase1_2"/>
    <property type="match status" value="1"/>
</dbReference>
<dbReference type="GO" id="GO:0016740">
    <property type="term" value="F:transferase activity"/>
    <property type="evidence" value="ECO:0007669"/>
    <property type="project" value="UniProtKB-KW"/>
</dbReference>
<organism evidence="1 2">
    <name type="scientific">Nocardia neocaledoniensis</name>
    <dbReference type="NCBI Taxonomy" id="236511"/>
    <lineage>
        <taxon>Bacteria</taxon>
        <taxon>Bacillati</taxon>
        <taxon>Actinomycetota</taxon>
        <taxon>Actinomycetes</taxon>
        <taxon>Mycobacteriales</taxon>
        <taxon>Nocardiaceae</taxon>
        <taxon>Nocardia</taxon>
    </lineage>
</organism>
<dbReference type="SUPFAM" id="SSF52317">
    <property type="entry name" value="Class I glutamine amidotransferase-like"/>
    <property type="match status" value="1"/>
</dbReference>
<dbReference type="InterPro" id="IPR029062">
    <property type="entry name" value="Class_I_gatase-like"/>
</dbReference>
<comment type="caution">
    <text evidence="1">The sequence shown here is derived from an EMBL/GenBank/DDBJ whole genome shotgun (WGS) entry which is preliminary data.</text>
</comment>
<dbReference type="PANTHER" id="PTHR43235">
    <property type="entry name" value="GLUTAMINE AMIDOTRANSFERASE PB2B2.05-RELATED"/>
    <property type="match status" value="1"/>
</dbReference>
<gene>
    <name evidence="1" type="ORF">DFR69_106157</name>
</gene>
<name>A0A317NG32_9NOCA</name>
<dbReference type="Proteomes" id="UP000246410">
    <property type="component" value="Unassembled WGS sequence"/>
</dbReference>
<proteinExistence type="predicted"/>
<dbReference type="GO" id="GO:0005829">
    <property type="term" value="C:cytosol"/>
    <property type="evidence" value="ECO:0007669"/>
    <property type="project" value="TreeGrafter"/>
</dbReference>
<dbReference type="PROSITE" id="PS51273">
    <property type="entry name" value="GATASE_TYPE_1"/>
    <property type="match status" value="1"/>
</dbReference>
<dbReference type="GO" id="GO:0006598">
    <property type="term" value="P:polyamine catabolic process"/>
    <property type="evidence" value="ECO:0007669"/>
    <property type="project" value="TreeGrafter"/>
</dbReference>
<dbReference type="Gene3D" id="3.40.50.880">
    <property type="match status" value="1"/>
</dbReference>
<dbReference type="Pfam" id="PF07722">
    <property type="entry name" value="Peptidase_C26"/>
    <property type="match status" value="1"/>
</dbReference>
<dbReference type="InterPro" id="IPR011697">
    <property type="entry name" value="Peptidase_C26"/>
</dbReference>
<evidence type="ECO:0000313" key="2">
    <source>
        <dbReference type="Proteomes" id="UP000246410"/>
    </source>
</evidence>
<dbReference type="GO" id="GO:0033969">
    <property type="term" value="F:gamma-glutamyl-gamma-aminobutyrate hydrolase activity"/>
    <property type="evidence" value="ECO:0007669"/>
    <property type="project" value="TreeGrafter"/>
</dbReference>